<dbReference type="InterPro" id="IPR025269">
    <property type="entry name" value="SAM-like_dom"/>
</dbReference>
<dbReference type="RefSeq" id="WP_369330662.1">
    <property type="nucleotide sequence ID" value="NZ_JAULBC010000005.1"/>
</dbReference>
<dbReference type="Gene3D" id="1.10.443.10">
    <property type="entry name" value="Intergrase catalytic core"/>
    <property type="match status" value="1"/>
</dbReference>
<dbReference type="PANTHER" id="PTHR30349">
    <property type="entry name" value="PHAGE INTEGRASE-RELATED"/>
    <property type="match status" value="1"/>
</dbReference>
<proteinExistence type="inferred from homology"/>
<evidence type="ECO:0000256" key="2">
    <source>
        <dbReference type="ARBA" id="ARBA00023125"/>
    </source>
</evidence>
<reference evidence="5 6" key="1">
    <citation type="submission" date="2023-07" db="EMBL/GenBank/DDBJ databases">
        <authorList>
            <person name="Lian W.-H."/>
        </authorList>
    </citation>
    <scope>NUCLEOTIDE SEQUENCE [LARGE SCALE GENOMIC DNA]</scope>
    <source>
        <strain evidence="5 6">SYSU DXS3180</strain>
    </source>
</reference>
<dbReference type="InterPro" id="IPR002104">
    <property type="entry name" value="Integrase_catalytic"/>
</dbReference>
<keyword evidence="6" id="KW-1185">Reference proteome</keyword>
<dbReference type="Pfam" id="PF00589">
    <property type="entry name" value="Phage_integrase"/>
    <property type="match status" value="1"/>
</dbReference>
<dbReference type="Gene3D" id="1.10.150.130">
    <property type="match status" value="1"/>
</dbReference>
<dbReference type="InterPro" id="IPR011010">
    <property type="entry name" value="DNA_brk_join_enz"/>
</dbReference>
<dbReference type="CDD" id="cd01185">
    <property type="entry name" value="INTN1_C_like"/>
    <property type="match status" value="1"/>
</dbReference>
<dbReference type="InterPro" id="IPR050090">
    <property type="entry name" value="Tyrosine_recombinase_XerCD"/>
</dbReference>
<dbReference type="Pfam" id="PF13102">
    <property type="entry name" value="Phage_int_SAM_5"/>
    <property type="match status" value="1"/>
</dbReference>
<protein>
    <submittedName>
        <fullName evidence="5">Site-specific integrase</fullName>
    </submittedName>
</protein>
<evidence type="ECO:0000256" key="1">
    <source>
        <dbReference type="ARBA" id="ARBA00008857"/>
    </source>
</evidence>
<dbReference type="InterPro" id="IPR010998">
    <property type="entry name" value="Integrase_recombinase_N"/>
</dbReference>
<comment type="caution">
    <text evidence="5">The sequence shown here is derived from an EMBL/GenBank/DDBJ whole genome shotgun (WGS) entry which is preliminary data.</text>
</comment>
<dbReference type="SUPFAM" id="SSF56349">
    <property type="entry name" value="DNA breaking-rejoining enzymes"/>
    <property type="match status" value="1"/>
</dbReference>
<dbReference type="PANTHER" id="PTHR30349:SF64">
    <property type="entry name" value="PROPHAGE INTEGRASE INTD-RELATED"/>
    <property type="match status" value="1"/>
</dbReference>
<keyword evidence="3" id="KW-0233">DNA recombination</keyword>
<dbReference type="InterPro" id="IPR013762">
    <property type="entry name" value="Integrase-like_cat_sf"/>
</dbReference>
<evidence type="ECO:0000256" key="3">
    <source>
        <dbReference type="ARBA" id="ARBA00023172"/>
    </source>
</evidence>
<organism evidence="5 6">
    <name type="scientific">Danxiaibacter flavus</name>
    <dbReference type="NCBI Taxonomy" id="3049108"/>
    <lineage>
        <taxon>Bacteria</taxon>
        <taxon>Pseudomonadati</taxon>
        <taxon>Bacteroidota</taxon>
        <taxon>Chitinophagia</taxon>
        <taxon>Chitinophagales</taxon>
        <taxon>Chitinophagaceae</taxon>
        <taxon>Danxiaibacter</taxon>
    </lineage>
</organism>
<evidence type="ECO:0000259" key="4">
    <source>
        <dbReference type="PROSITE" id="PS51898"/>
    </source>
</evidence>
<evidence type="ECO:0000313" key="6">
    <source>
        <dbReference type="Proteomes" id="UP001560573"/>
    </source>
</evidence>
<name>A0ABV3ZH75_9BACT</name>
<feature type="domain" description="Tyr recombinase" evidence="4">
    <location>
        <begin position="182"/>
        <end position="345"/>
    </location>
</feature>
<evidence type="ECO:0000313" key="5">
    <source>
        <dbReference type="EMBL" id="MEX6689256.1"/>
    </source>
</evidence>
<dbReference type="PROSITE" id="PS51898">
    <property type="entry name" value="TYR_RECOMBINASE"/>
    <property type="match status" value="1"/>
</dbReference>
<sequence length="348" mass="39968">MNISIVSSPSRDKSKIYYYLSWGRGAGQRKATGIFTFSKPKDQLQKNHNKEALAILEMKRSQMVLDRQSIASGYVPEYKLKSNFLDYYNEFVKANRRSTNRHLQNSMSAFKEFLGRDFISPGEINENLCERFRNYLLDNYNGETPSGYFTRFKKLIRAATKDGYFKNNPAEEIEAKTGKNKKIKEILSVEEYTKLMKAPCLNYEVKKAFIFSLYSGLRWAEVKKLQWESIKDDSITVVQSKTGNRLQIPLHPVLKEVIGERGSGLIFKLPTAEGANKVLSKWVKDCGIEKHITWHSARHSFSVLLQRNNVDVATVAGLLGHTTSKYVQQTYKRYIQNSAVEAIFTLPE</sequence>
<keyword evidence="2" id="KW-0238">DNA-binding</keyword>
<accession>A0ABV3ZH75</accession>
<comment type="similarity">
    <text evidence="1">Belongs to the 'phage' integrase family.</text>
</comment>
<dbReference type="Proteomes" id="UP001560573">
    <property type="component" value="Unassembled WGS sequence"/>
</dbReference>
<gene>
    <name evidence="5" type="ORF">QTN47_17230</name>
</gene>
<dbReference type="EMBL" id="JAULBC010000005">
    <property type="protein sequence ID" value="MEX6689256.1"/>
    <property type="molecule type" value="Genomic_DNA"/>
</dbReference>